<dbReference type="OrthoDB" id="7472950at2"/>
<sequence length="237" mass="24867">MTSMDASRGATWGVGSTIETSASILFKNFVPFVGTALVASLPSLIFAQIVSSEAAQGIVNFIISQIVTVTLIYGAMQALRQRQISISECLEQGFRRLGAALGVAIVSAICFAIGLVALVIPGLILMTMWAVAIPAATIEQAGVGASLSRSAALTRERRWRVFGAVLVAGIITIIVSIIAGGIAGAITGTNSFLFTVVIWALSAVSQAFSACVSATLYYFLRREKEGVEIDQIATVFD</sequence>
<evidence type="ECO:0000256" key="1">
    <source>
        <dbReference type="SAM" id="Phobius"/>
    </source>
</evidence>
<proteinExistence type="predicted"/>
<feature type="transmembrane region" description="Helical" evidence="1">
    <location>
        <begin position="126"/>
        <end position="147"/>
    </location>
</feature>
<evidence type="ECO:0000313" key="4">
    <source>
        <dbReference type="Proteomes" id="UP000321058"/>
    </source>
</evidence>
<keyword evidence="1" id="KW-1133">Transmembrane helix</keyword>
<gene>
    <name evidence="3" type="ORF">RSO01_42280</name>
</gene>
<dbReference type="InterPro" id="IPR057169">
    <property type="entry name" value="DUF7847"/>
</dbReference>
<organism evidence="3 4">
    <name type="scientific">Reyranella soli</name>
    <dbReference type="NCBI Taxonomy" id="1230389"/>
    <lineage>
        <taxon>Bacteria</taxon>
        <taxon>Pseudomonadati</taxon>
        <taxon>Pseudomonadota</taxon>
        <taxon>Alphaproteobacteria</taxon>
        <taxon>Hyphomicrobiales</taxon>
        <taxon>Reyranellaceae</taxon>
        <taxon>Reyranella</taxon>
    </lineage>
</organism>
<evidence type="ECO:0000313" key="3">
    <source>
        <dbReference type="EMBL" id="GEP57062.1"/>
    </source>
</evidence>
<dbReference type="Pfam" id="PF25231">
    <property type="entry name" value="DUF7847"/>
    <property type="match status" value="1"/>
</dbReference>
<protein>
    <recommendedName>
        <fullName evidence="2">DUF7847 domain-containing protein</fullName>
    </recommendedName>
</protein>
<keyword evidence="1" id="KW-0472">Membrane</keyword>
<feature type="transmembrane region" description="Helical" evidence="1">
    <location>
        <begin position="97"/>
        <end position="120"/>
    </location>
</feature>
<dbReference type="RefSeq" id="WP_147151437.1">
    <property type="nucleotide sequence ID" value="NZ_BKAJ01000074.1"/>
</dbReference>
<feature type="domain" description="DUF7847" evidence="2">
    <location>
        <begin position="99"/>
        <end position="215"/>
    </location>
</feature>
<keyword evidence="4" id="KW-1185">Reference proteome</keyword>
<dbReference type="Proteomes" id="UP000321058">
    <property type="component" value="Unassembled WGS sequence"/>
</dbReference>
<dbReference type="AlphaFoldDB" id="A0A512NDR5"/>
<evidence type="ECO:0000259" key="2">
    <source>
        <dbReference type="Pfam" id="PF25231"/>
    </source>
</evidence>
<reference evidence="3 4" key="1">
    <citation type="submission" date="2019-07" db="EMBL/GenBank/DDBJ databases">
        <title>Whole genome shotgun sequence of Reyranella soli NBRC 108950.</title>
        <authorList>
            <person name="Hosoyama A."/>
            <person name="Uohara A."/>
            <person name="Ohji S."/>
            <person name="Ichikawa N."/>
        </authorList>
    </citation>
    <scope>NUCLEOTIDE SEQUENCE [LARGE SCALE GENOMIC DNA]</scope>
    <source>
        <strain evidence="3 4">NBRC 108950</strain>
    </source>
</reference>
<feature type="transmembrane region" description="Helical" evidence="1">
    <location>
        <begin position="192"/>
        <end position="220"/>
    </location>
</feature>
<feature type="transmembrane region" description="Helical" evidence="1">
    <location>
        <begin position="57"/>
        <end position="76"/>
    </location>
</feature>
<accession>A0A512NDR5</accession>
<feature type="transmembrane region" description="Helical" evidence="1">
    <location>
        <begin position="159"/>
        <end position="186"/>
    </location>
</feature>
<keyword evidence="1" id="KW-0812">Transmembrane</keyword>
<dbReference type="EMBL" id="BKAJ01000074">
    <property type="protein sequence ID" value="GEP57062.1"/>
    <property type="molecule type" value="Genomic_DNA"/>
</dbReference>
<name>A0A512NDR5_9HYPH</name>
<feature type="transmembrane region" description="Helical" evidence="1">
    <location>
        <begin position="29"/>
        <end position="51"/>
    </location>
</feature>
<comment type="caution">
    <text evidence="3">The sequence shown here is derived from an EMBL/GenBank/DDBJ whole genome shotgun (WGS) entry which is preliminary data.</text>
</comment>